<keyword evidence="2" id="KW-0547">Nucleotide-binding</keyword>
<reference evidence="2 3" key="1">
    <citation type="submission" date="2019-09" db="EMBL/GenBank/DDBJ databases">
        <title>Goodfellowia gen. nov., a new genus of the Pseudonocardineae related to Actinoalloteichus, containing Goodfellowia coeruleoviolacea gen. nov., comb. nov. gen. nov., comb. nov.</title>
        <authorList>
            <person name="Labeda D."/>
        </authorList>
    </citation>
    <scope>NUCLEOTIDE SEQUENCE [LARGE SCALE GENOMIC DNA]</scope>
    <source>
        <strain evidence="2 3">AN110305</strain>
    </source>
</reference>
<reference evidence="2 3" key="2">
    <citation type="submission" date="2019-09" db="EMBL/GenBank/DDBJ databases">
        <authorList>
            <person name="Jin C."/>
        </authorList>
    </citation>
    <scope>NUCLEOTIDE SEQUENCE [LARGE SCALE GENOMIC DNA]</scope>
    <source>
        <strain evidence="2 3">AN110305</strain>
    </source>
</reference>
<accession>A0A5B2X4A2</accession>
<dbReference type="AlphaFoldDB" id="A0A5B2X4A2"/>
<comment type="caution">
    <text evidence="2">The sequence shown here is derived from an EMBL/GenBank/DDBJ whole genome shotgun (WGS) entry which is preliminary data.</text>
</comment>
<keyword evidence="2" id="KW-0067">ATP-binding</keyword>
<dbReference type="RefSeq" id="WP_149851984.1">
    <property type="nucleotide sequence ID" value="NZ_VUOB01000042.1"/>
</dbReference>
<evidence type="ECO:0000313" key="3">
    <source>
        <dbReference type="Proteomes" id="UP000323454"/>
    </source>
</evidence>
<feature type="compositionally biased region" description="Basic and acidic residues" evidence="1">
    <location>
        <begin position="132"/>
        <end position="146"/>
    </location>
</feature>
<evidence type="ECO:0000256" key="1">
    <source>
        <dbReference type="SAM" id="MobiDB-lite"/>
    </source>
</evidence>
<dbReference type="GO" id="GO:0005524">
    <property type="term" value="F:ATP binding"/>
    <property type="evidence" value="ECO:0007669"/>
    <property type="project" value="UniProtKB-KW"/>
</dbReference>
<keyword evidence="3" id="KW-1185">Reference proteome</keyword>
<evidence type="ECO:0000313" key="2">
    <source>
        <dbReference type="EMBL" id="KAA2258029.1"/>
    </source>
</evidence>
<dbReference type="EMBL" id="VUOB01000042">
    <property type="protein sequence ID" value="KAA2258029.1"/>
    <property type="molecule type" value="Genomic_DNA"/>
</dbReference>
<organism evidence="2 3">
    <name type="scientific">Solihabitans fulvus</name>
    <dbReference type="NCBI Taxonomy" id="1892852"/>
    <lineage>
        <taxon>Bacteria</taxon>
        <taxon>Bacillati</taxon>
        <taxon>Actinomycetota</taxon>
        <taxon>Actinomycetes</taxon>
        <taxon>Pseudonocardiales</taxon>
        <taxon>Pseudonocardiaceae</taxon>
        <taxon>Solihabitans</taxon>
    </lineage>
</organism>
<gene>
    <name evidence="2" type="ORF">F0L68_23885</name>
</gene>
<protein>
    <submittedName>
        <fullName evidence="2">ATP-binding protein</fullName>
    </submittedName>
</protein>
<dbReference type="OrthoDB" id="5180771at2"/>
<proteinExistence type="predicted"/>
<name>A0A5B2X4A2_9PSEU</name>
<feature type="region of interest" description="Disordered" evidence="1">
    <location>
        <begin position="129"/>
        <end position="149"/>
    </location>
</feature>
<sequence length="173" mass="18821">MDSHTAQVDDLRLVALPNAVSCADMFVRFSLAEWSLRLMQDEAIYVTCHLVAAVVDHSDPRAPGFITVRLRLRGDCLVIEVEDDHPSPTIPSPVLNGRRAGVLPVRGRGTLVWCELPLPAHLTAAAVPLPQREPRRSPAAEAERLAGEPTGVDPAIMERILYGLSRPAGHSLD</sequence>
<dbReference type="Proteomes" id="UP000323454">
    <property type="component" value="Unassembled WGS sequence"/>
</dbReference>